<gene>
    <name evidence="15" type="ORF">TASK_LOCUS6440</name>
</gene>
<comment type="similarity">
    <text evidence="3">Belongs to the mannose-6-phosphate isomerase type 1 family.</text>
</comment>
<evidence type="ECO:0000259" key="14">
    <source>
        <dbReference type="Pfam" id="PF20512"/>
    </source>
</evidence>
<dbReference type="Proteomes" id="UP000282613">
    <property type="component" value="Unassembled WGS sequence"/>
</dbReference>
<evidence type="ECO:0000256" key="5">
    <source>
        <dbReference type="ARBA" id="ARBA00022723"/>
    </source>
</evidence>
<dbReference type="InterPro" id="IPR046458">
    <property type="entry name" value="PMI_typeI_hel"/>
</dbReference>
<feature type="binding site" evidence="11">
    <location>
        <position position="277"/>
    </location>
    <ligand>
        <name>Zn(2+)</name>
        <dbReference type="ChEBI" id="CHEBI:29105"/>
    </ligand>
</feature>
<dbReference type="InterPro" id="IPR018050">
    <property type="entry name" value="Pmannose_isomerase-type1_CS"/>
</dbReference>
<dbReference type="OrthoDB" id="6605218at2759"/>
<evidence type="ECO:0000256" key="3">
    <source>
        <dbReference type="ARBA" id="ARBA00010772"/>
    </source>
</evidence>
<dbReference type="UniPathway" id="UPA00126">
    <property type="reaction ID" value="UER00423"/>
</dbReference>
<feature type="active site" evidence="10">
    <location>
        <position position="296"/>
    </location>
</feature>
<dbReference type="WBParaSite" id="TASK_0000643901-mRNA-1">
    <property type="protein sequence ID" value="TASK_0000643901-mRNA-1"/>
    <property type="gene ID" value="TASK_0000643901"/>
</dbReference>
<dbReference type="InterPro" id="IPR014710">
    <property type="entry name" value="RmlC-like_jellyroll"/>
</dbReference>
<keyword evidence="5 11" id="KW-0479">Metal-binding</keyword>
<dbReference type="PANTHER" id="PTHR10309">
    <property type="entry name" value="MANNOSE-6-PHOSPHATE ISOMERASE"/>
    <property type="match status" value="1"/>
</dbReference>
<dbReference type="Pfam" id="PF20511">
    <property type="entry name" value="PMI_typeI_cat"/>
    <property type="match status" value="1"/>
</dbReference>
<reference evidence="15 16" key="2">
    <citation type="submission" date="2018-11" db="EMBL/GenBank/DDBJ databases">
        <authorList>
            <consortium name="Pathogen Informatics"/>
        </authorList>
    </citation>
    <scope>NUCLEOTIDE SEQUENCE [LARGE SCALE GENOMIC DNA]</scope>
</reference>
<comment type="cofactor">
    <cofactor evidence="11">
        <name>Zn(2+)</name>
        <dbReference type="ChEBI" id="CHEBI:29105"/>
    </cofactor>
    <text evidence="11">Binds 1 zinc ion per subunit.</text>
</comment>
<dbReference type="STRING" id="60517.A0A0R3W7Z6"/>
<dbReference type="GO" id="GO:0005975">
    <property type="term" value="P:carbohydrate metabolic process"/>
    <property type="evidence" value="ECO:0007669"/>
    <property type="project" value="InterPro"/>
</dbReference>
<dbReference type="InterPro" id="IPR011051">
    <property type="entry name" value="RmlC_Cupin_sf"/>
</dbReference>
<protein>
    <recommendedName>
        <fullName evidence="4">mannose-6-phosphate isomerase</fullName>
        <ecNumber evidence="4">5.3.1.8</ecNumber>
    </recommendedName>
    <alternativeName>
        <fullName evidence="8">Phosphohexomutase</fullName>
    </alternativeName>
    <alternativeName>
        <fullName evidence="9">Phosphomannose isomerase</fullName>
    </alternativeName>
</protein>
<evidence type="ECO:0000256" key="4">
    <source>
        <dbReference type="ARBA" id="ARBA00011956"/>
    </source>
</evidence>
<evidence type="ECO:0000259" key="13">
    <source>
        <dbReference type="Pfam" id="PF20511"/>
    </source>
</evidence>
<keyword evidence="6 11" id="KW-0862">Zinc</keyword>
<dbReference type="GO" id="GO:0009298">
    <property type="term" value="P:GDP-mannose biosynthetic process"/>
    <property type="evidence" value="ECO:0007669"/>
    <property type="project" value="UniProtKB-UniPathway"/>
</dbReference>
<dbReference type="Gene3D" id="2.60.120.10">
    <property type="entry name" value="Jelly Rolls"/>
    <property type="match status" value="2"/>
</dbReference>
<dbReference type="PRINTS" id="PR00714">
    <property type="entry name" value="MAN6PISMRASE"/>
</dbReference>
<dbReference type="NCBIfam" id="TIGR00218">
    <property type="entry name" value="manA"/>
    <property type="match status" value="1"/>
</dbReference>
<feature type="domain" description="Phosphomannose isomerase type I catalytic" evidence="13">
    <location>
        <begin position="1"/>
        <end position="147"/>
    </location>
</feature>
<dbReference type="CDD" id="cd07011">
    <property type="entry name" value="cupin_PMI_type_I_N"/>
    <property type="match status" value="1"/>
</dbReference>
<dbReference type="InterPro" id="IPR046457">
    <property type="entry name" value="PMI_typeI_cat"/>
</dbReference>
<dbReference type="AlphaFoldDB" id="A0A0R3W7Z6"/>
<dbReference type="GO" id="GO:0005829">
    <property type="term" value="C:cytosol"/>
    <property type="evidence" value="ECO:0007669"/>
    <property type="project" value="TreeGrafter"/>
</dbReference>
<feature type="domain" description="Phosphomannose isomerase type I helical insertion" evidence="14">
    <location>
        <begin position="176"/>
        <end position="258"/>
    </location>
</feature>
<dbReference type="GO" id="GO:0008270">
    <property type="term" value="F:zinc ion binding"/>
    <property type="evidence" value="ECO:0007669"/>
    <property type="project" value="InterPro"/>
</dbReference>
<dbReference type="InterPro" id="IPR016305">
    <property type="entry name" value="Mannose-6-P_Isomerase"/>
</dbReference>
<dbReference type="EMBL" id="UYRS01018501">
    <property type="protein sequence ID" value="VDK36696.1"/>
    <property type="molecule type" value="Genomic_DNA"/>
</dbReference>
<evidence type="ECO:0000256" key="6">
    <source>
        <dbReference type="ARBA" id="ARBA00022833"/>
    </source>
</evidence>
<dbReference type="Gene3D" id="1.10.441.10">
    <property type="entry name" value="Phosphomannose Isomerase, domain 2"/>
    <property type="match status" value="1"/>
</dbReference>
<comment type="pathway">
    <text evidence="2 12">Nucleotide-sugar biosynthesis; GDP-alpha-D-mannose biosynthesis; alpha-D-mannose 1-phosphate from D-fructose 6-phosphate: step 1/2.</text>
</comment>
<feature type="binding site" evidence="11">
    <location>
        <position position="130"/>
    </location>
    <ligand>
        <name>Zn(2+)</name>
        <dbReference type="ChEBI" id="CHEBI:29105"/>
    </ligand>
</feature>
<evidence type="ECO:0000256" key="1">
    <source>
        <dbReference type="ARBA" id="ARBA00000757"/>
    </source>
</evidence>
<evidence type="ECO:0000256" key="8">
    <source>
        <dbReference type="ARBA" id="ARBA00029741"/>
    </source>
</evidence>
<feature type="binding site" evidence="11">
    <location>
        <position position="103"/>
    </location>
    <ligand>
        <name>Zn(2+)</name>
        <dbReference type="ChEBI" id="CHEBI:29105"/>
    </ligand>
</feature>
<evidence type="ECO:0000256" key="2">
    <source>
        <dbReference type="ARBA" id="ARBA00004666"/>
    </source>
</evidence>
<feature type="binding site" evidence="11">
    <location>
        <position position="105"/>
    </location>
    <ligand>
        <name>Zn(2+)</name>
        <dbReference type="ChEBI" id="CHEBI:29105"/>
    </ligand>
</feature>
<dbReference type="SUPFAM" id="SSF51182">
    <property type="entry name" value="RmlC-like cupins"/>
    <property type="match status" value="1"/>
</dbReference>
<evidence type="ECO:0000313" key="17">
    <source>
        <dbReference type="WBParaSite" id="TASK_0000643901-mRNA-1"/>
    </source>
</evidence>
<name>A0A0R3W7Z6_TAEAS</name>
<accession>A0A0R3W7Z6</accession>
<dbReference type="PANTHER" id="PTHR10309:SF0">
    <property type="entry name" value="MANNOSE-6-PHOSPHATE ISOMERASE"/>
    <property type="match status" value="1"/>
</dbReference>
<evidence type="ECO:0000313" key="16">
    <source>
        <dbReference type="Proteomes" id="UP000282613"/>
    </source>
</evidence>
<evidence type="ECO:0000256" key="12">
    <source>
        <dbReference type="RuleBase" id="RU004248"/>
    </source>
</evidence>
<dbReference type="Pfam" id="PF20512">
    <property type="entry name" value="PMI_typeI_hel"/>
    <property type="match status" value="1"/>
</dbReference>
<organism evidence="17">
    <name type="scientific">Taenia asiatica</name>
    <name type="common">Asian tapeworm</name>
    <dbReference type="NCBI Taxonomy" id="60517"/>
    <lineage>
        <taxon>Eukaryota</taxon>
        <taxon>Metazoa</taxon>
        <taxon>Spiralia</taxon>
        <taxon>Lophotrochozoa</taxon>
        <taxon>Platyhelminthes</taxon>
        <taxon>Cestoda</taxon>
        <taxon>Eucestoda</taxon>
        <taxon>Cyclophyllidea</taxon>
        <taxon>Taeniidae</taxon>
        <taxon>Taenia</taxon>
    </lineage>
</organism>
<dbReference type="PROSITE" id="PS00965">
    <property type="entry name" value="PMI_I_1"/>
    <property type="match status" value="1"/>
</dbReference>
<dbReference type="GO" id="GO:0004476">
    <property type="term" value="F:mannose-6-phosphate isomerase activity"/>
    <property type="evidence" value="ECO:0007669"/>
    <property type="project" value="UniProtKB-EC"/>
</dbReference>
<dbReference type="PROSITE" id="PS00966">
    <property type="entry name" value="PMI_I_2"/>
    <property type="match status" value="1"/>
</dbReference>
<keyword evidence="16" id="KW-1185">Reference proteome</keyword>
<evidence type="ECO:0000256" key="11">
    <source>
        <dbReference type="PIRSR" id="PIRSR001480-2"/>
    </source>
</evidence>
<evidence type="ECO:0000256" key="9">
    <source>
        <dbReference type="ARBA" id="ARBA00030762"/>
    </source>
</evidence>
<evidence type="ECO:0000313" key="15">
    <source>
        <dbReference type="EMBL" id="VDK36696.1"/>
    </source>
</evidence>
<reference evidence="17" key="1">
    <citation type="submission" date="2017-02" db="UniProtKB">
        <authorList>
            <consortium name="WormBaseParasite"/>
        </authorList>
    </citation>
    <scope>IDENTIFICATION</scope>
</reference>
<dbReference type="EC" id="5.3.1.8" evidence="4"/>
<evidence type="ECO:0000256" key="10">
    <source>
        <dbReference type="PIRSR" id="PIRSR001480-1"/>
    </source>
</evidence>
<comment type="catalytic activity">
    <reaction evidence="1">
        <text>D-mannose 6-phosphate = D-fructose 6-phosphate</text>
        <dbReference type="Rhea" id="RHEA:12356"/>
        <dbReference type="ChEBI" id="CHEBI:58735"/>
        <dbReference type="ChEBI" id="CHEBI:61527"/>
        <dbReference type="EC" id="5.3.1.8"/>
    </reaction>
</comment>
<evidence type="ECO:0000256" key="7">
    <source>
        <dbReference type="ARBA" id="ARBA00023235"/>
    </source>
</evidence>
<dbReference type="InterPro" id="IPR001250">
    <property type="entry name" value="Man6P_Isoase-1"/>
</dbReference>
<dbReference type="PIRSF" id="PIRSF001480">
    <property type="entry name" value="Mannose-6-phosphate_isomerase"/>
    <property type="match status" value="1"/>
</dbReference>
<proteinExistence type="inferred from homology"/>
<keyword evidence="7" id="KW-0413">Isomerase</keyword>
<sequence>MFRLKCASQRYDWGRIGKDSIVYQLQVASQNPDSFYVDLPYAELWMGTHPSGPSCLWNHPDIALQTYIQDNPACLGKPCLQYFGRNLPFLFKVLSVAKALSIQAHPDKKMAARLHAEQPDLYKDANHKPEMAIALTNFEALLGFRPLHQILAFIQAFPELAELTTLELPSVEEKGEVQSPSIKQLYSNLMRSPPEKIESTIKSLVNRFTTGLKSVCDPPLSIPGVDPQEENVQALVDLFLRLTQAFPGDVGCLSVFFLNYIRLKSGEAIFLKANTPHAYLSGDCVECMANSDNVVRAGLTPKFKDVERLLEMLDYTSAVSSPTDSLRFSATQPTPTPEGVSMKSFIPPVSEFAVDEIQFDTESRGFSLPAVPTASILIILHGHGIVTCPSADGISLQEAKFGPGFVYFVPADIIVNLITEADRRGSLHAFRAYVNKQ</sequence>